<dbReference type="HOGENOM" id="CLU_1776107_0_0_12"/>
<dbReference type="STRING" id="1307761.L21SP2_0055"/>
<keyword evidence="1" id="KW-0812">Transmembrane</keyword>
<evidence type="ECO:0000313" key="2">
    <source>
        <dbReference type="EMBL" id="AHC13501.1"/>
    </source>
</evidence>
<dbReference type="KEGG" id="slr:L21SP2_0055"/>
<protein>
    <submittedName>
        <fullName evidence="2">Uncharacterized protein</fullName>
    </submittedName>
</protein>
<dbReference type="RefSeq" id="WP_024266434.1">
    <property type="nucleotide sequence ID" value="NC_023035.1"/>
</dbReference>
<sequence>MKQINYYAFFLFLWDILRFGILGIFLLPAFATSFSIVDNPSSNYRLLLWLAAPQLIIPSYLGAVALGFTGDTLLKHISLVVKSLSLVPGLAALIIIVLGNMRQTGSAFSDFSELQMILRLSMIMLFDLVFCIMALAYRRKQPEQEI</sequence>
<dbReference type="EMBL" id="CP006939">
    <property type="protein sequence ID" value="AHC13501.1"/>
    <property type="molecule type" value="Genomic_DNA"/>
</dbReference>
<dbReference type="AlphaFoldDB" id="V5WED4"/>
<feature type="transmembrane region" description="Helical" evidence="1">
    <location>
        <begin position="7"/>
        <end position="27"/>
    </location>
</feature>
<organism evidence="2 3">
    <name type="scientific">Salinispira pacifica</name>
    <dbReference type="NCBI Taxonomy" id="1307761"/>
    <lineage>
        <taxon>Bacteria</taxon>
        <taxon>Pseudomonadati</taxon>
        <taxon>Spirochaetota</taxon>
        <taxon>Spirochaetia</taxon>
        <taxon>Spirochaetales</taxon>
        <taxon>Spirochaetaceae</taxon>
        <taxon>Salinispira</taxon>
    </lineage>
</organism>
<feature type="transmembrane region" description="Helical" evidence="1">
    <location>
        <begin position="118"/>
        <end position="137"/>
    </location>
</feature>
<reference evidence="2 3" key="1">
    <citation type="journal article" date="2015" name="Stand. Genomic Sci.">
        <title>Complete genome sequence and description of Salinispira pacifica gen. nov., sp. nov., a novel spirochaete isolated form a hypersaline microbial mat.</title>
        <authorList>
            <person name="Ben Hania W."/>
            <person name="Joseph M."/>
            <person name="Schumann P."/>
            <person name="Bunk B."/>
            <person name="Fiebig A."/>
            <person name="Sproer C."/>
            <person name="Klenk H.P."/>
            <person name="Fardeau M.L."/>
            <person name="Spring S."/>
        </authorList>
    </citation>
    <scope>NUCLEOTIDE SEQUENCE [LARGE SCALE GENOMIC DNA]</scope>
    <source>
        <strain evidence="2 3">L21-RPul-D2</strain>
    </source>
</reference>
<proteinExistence type="predicted"/>
<name>V5WED4_9SPIO</name>
<gene>
    <name evidence="2" type="ORF">L21SP2_0055</name>
</gene>
<feature type="transmembrane region" description="Helical" evidence="1">
    <location>
        <begin position="47"/>
        <end position="67"/>
    </location>
</feature>
<keyword evidence="1" id="KW-1133">Transmembrane helix</keyword>
<dbReference type="Proteomes" id="UP000018680">
    <property type="component" value="Chromosome"/>
</dbReference>
<evidence type="ECO:0000256" key="1">
    <source>
        <dbReference type="SAM" id="Phobius"/>
    </source>
</evidence>
<evidence type="ECO:0000313" key="3">
    <source>
        <dbReference type="Proteomes" id="UP000018680"/>
    </source>
</evidence>
<keyword evidence="3" id="KW-1185">Reference proteome</keyword>
<keyword evidence="1" id="KW-0472">Membrane</keyword>
<accession>V5WED4</accession>
<feature type="transmembrane region" description="Helical" evidence="1">
    <location>
        <begin position="79"/>
        <end position="98"/>
    </location>
</feature>